<accession>A0A4M3JWV4</accession>
<dbReference type="EMBL" id="CABABW010000016">
    <property type="protein sequence ID" value="VRI37311.1"/>
    <property type="molecule type" value="Genomic_DNA"/>
</dbReference>
<dbReference type="Proteomes" id="UP000304540">
    <property type="component" value="Unassembled WGS sequence"/>
</dbReference>
<dbReference type="AlphaFoldDB" id="A0A4M3JWV4"/>
<name>A0A4M3JWV4_STREE</name>
<gene>
    <name evidence="1" type="ORF">SAMEA3381574_01622</name>
</gene>
<evidence type="ECO:0000313" key="1">
    <source>
        <dbReference type="EMBL" id="VRI37311.1"/>
    </source>
</evidence>
<reference evidence="1 2" key="1">
    <citation type="submission" date="2019-04" db="EMBL/GenBank/DDBJ databases">
        <authorList>
            <consortium name="Pathogen Informatics"/>
        </authorList>
    </citation>
    <scope>NUCLEOTIDE SEQUENCE [LARGE SCALE GENOMIC DNA]</scope>
    <source>
        <strain evidence="1 2">GPSC232</strain>
    </source>
</reference>
<sequence>MKEFPITIMRKNPLRPNWLFQLSSDKLQSLYILRKLEQKEFDHLKELLLEKLEQEITTISGKNRSDLVGIKRKIFNDSISKIPLEELSFDLKERVVRLKDCKKKLDYIKLEIEQVIENEYLKEREIIYKVSKNPNIRNGICFLSSSAYSRYRRYISQLPIVHNKKNRNFDYYLLKILCRATLKLSPFSTLTSSEILCHSSLKGIKQKKNSVQINYKLLLEVFEKLKYFNDFLMTLHFYMNDTVTFSGNQVVYTASKSRNDSSKVFETLDTFYKFPKTKFLEDLYYKIGSVEKISYKNLLSFIADYYPSKESQIIRSLLENKMLLSVEYLSESSHILEDLLKWISDKNSKNPIVNKVSLLLLESKRLLEIINYNFLHSEVQIQSLKDCFRQICELLNINNVSSDNFIYQDIVELRQIEKESLKVDNKSIRKLLILTRLFDSNLFFQLLFGQCYYNKHRREHQKVGTSEEIVQDIVNIIIKEAPRLANVNLETYYPDEYMSNTLKQLLLFREEFIKNILNGVDVDETVVIENDFVEELENFLKENDLLDFSNSIFFQLSGDKVIVNNIYPGYLAYFNRFLTFYPKIFAIKEVGEYIDFLNFEKRIADMFYCWGFNANSRVLTAEKIIEIPNHQINAKYIKKVIKMSELLFGVDSNNRIRLLNNRRELIKTIFQGSVIKSAIPALAATLDTISNSGSFQISLSKQIINNLVLSGKDKVTIPRIELDNVVLSRQKIIVSVSYINDFLDLRFPDKIEYILNFLEGSGFNTKVMVYFGKIVEEDKNYFVNLEKPQYFDFTSILFNKLFFKELNKFDYMVIEELIPNLDEDVMMTEYIKEYTE</sequence>
<organism evidence="1 2">
    <name type="scientific">Streptococcus pneumoniae</name>
    <dbReference type="NCBI Taxonomy" id="1313"/>
    <lineage>
        <taxon>Bacteria</taxon>
        <taxon>Bacillati</taxon>
        <taxon>Bacillota</taxon>
        <taxon>Bacilli</taxon>
        <taxon>Lactobacillales</taxon>
        <taxon>Streptococcaceae</taxon>
        <taxon>Streptococcus</taxon>
    </lineage>
</organism>
<proteinExistence type="predicted"/>
<protein>
    <submittedName>
        <fullName evidence="1">Lantibiotic biosynthesis protein</fullName>
    </submittedName>
</protein>
<evidence type="ECO:0000313" key="2">
    <source>
        <dbReference type="Proteomes" id="UP000304540"/>
    </source>
</evidence>